<dbReference type="InterPro" id="IPR045950">
    <property type="entry name" value="DUF6370"/>
</dbReference>
<name>A0A382FG60_9ZZZZ</name>
<sequence>MKKLFTLFTMAAFAFSIAMVDAADDKKKKRDPNAERTIKGTLKCAKCSLKKTEACQAALEITRKNKDGKETTRVIMIKNDDVSKAFHKEICKADVFAAVTGKFEGDRKNRILVATKIEKAKPRKKK</sequence>
<evidence type="ECO:0000313" key="1">
    <source>
        <dbReference type="EMBL" id="SVB62076.1"/>
    </source>
</evidence>
<proteinExistence type="predicted"/>
<dbReference type="AlphaFoldDB" id="A0A382FG60"/>
<reference evidence="1" key="1">
    <citation type="submission" date="2018-05" db="EMBL/GenBank/DDBJ databases">
        <authorList>
            <person name="Lanie J.A."/>
            <person name="Ng W.-L."/>
            <person name="Kazmierczak K.M."/>
            <person name="Andrzejewski T.M."/>
            <person name="Davidsen T.M."/>
            <person name="Wayne K.J."/>
            <person name="Tettelin H."/>
            <person name="Glass J.I."/>
            <person name="Rusch D."/>
            <person name="Podicherti R."/>
            <person name="Tsui H.-C.T."/>
            <person name="Winkler M.E."/>
        </authorList>
    </citation>
    <scope>NUCLEOTIDE SEQUENCE</scope>
</reference>
<dbReference type="Pfam" id="PF19897">
    <property type="entry name" value="DUF6370"/>
    <property type="match status" value="1"/>
</dbReference>
<accession>A0A382FG60</accession>
<protein>
    <submittedName>
        <fullName evidence="1">Uncharacterized protein</fullName>
    </submittedName>
</protein>
<gene>
    <name evidence="1" type="ORF">METZ01_LOCUS214930</name>
</gene>
<dbReference type="EMBL" id="UINC01049833">
    <property type="protein sequence ID" value="SVB62076.1"/>
    <property type="molecule type" value="Genomic_DNA"/>
</dbReference>
<organism evidence="1">
    <name type="scientific">marine metagenome</name>
    <dbReference type="NCBI Taxonomy" id="408172"/>
    <lineage>
        <taxon>unclassified sequences</taxon>
        <taxon>metagenomes</taxon>
        <taxon>ecological metagenomes</taxon>
    </lineage>
</organism>